<sequence>MGEPWDDRTLVFISGLHRSGTTQLHATMATHPDVGALLGTTAPHDEGQHLQDVFPTARRHGGPGRFAHDPRSHLTESDASPGDARRLFAQWARVWPDDRRVLIEKSPPNLIRMRYLQGLFPDARFVVVVRHPAAVALATQKLATGFWRRRLGRAAPLGGTLRHWTAAHRLLLEDLPHVSSRVLFRWEDLGRDPVGVLDGVADLAGLGPGFEPVELDPTVDAAYAERWAATPRDRTLAAAVEEAREVAACFGYDLDDLTALGRVRAG</sequence>
<dbReference type="SUPFAM" id="SSF52540">
    <property type="entry name" value="P-loop containing nucleoside triphosphate hydrolases"/>
    <property type="match status" value="1"/>
</dbReference>
<comment type="caution">
    <text evidence="2">The sequence shown here is derived from an EMBL/GenBank/DDBJ whole genome shotgun (WGS) entry which is preliminary data.</text>
</comment>
<evidence type="ECO:0000256" key="1">
    <source>
        <dbReference type="SAM" id="MobiDB-lite"/>
    </source>
</evidence>
<evidence type="ECO:0000313" key="3">
    <source>
        <dbReference type="Proteomes" id="UP000649179"/>
    </source>
</evidence>
<dbReference type="AlphaFoldDB" id="A0A917BJZ5"/>
<protein>
    <recommendedName>
        <fullName evidence="4">Sulfotransferase</fullName>
    </recommendedName>
</protein>
<feature type="region of interest" description="Disordered" evidence="1">
    <location>
        <begin position="58"/>
        <end position="81"/>
    </location>
</feature>
<accession>A0A917BJZ5</accession>
<dbReference type="RefSeq" id="WP_188779888.1">
    <property type="nucleotide sequence ID" value="NZ_BMKQ01000001.1"/>
</dbReference>
<reference evidence="2" key="2">
    <citation type="submission" date="2020-09" db="EMBL/GenBank/DDBJ databases">
        <authorList>
            <person name="Sun Q."/>
            <person name="Zhou Y."/>
        </authorList>
    </citation>
    <scope>NUCLEOTIDE SEQUENCE</scope>
    <source>
        <strain evidence="2">CGMCC 1.16067</strain>
    </source>
</reference>
<dbReference type="Pfam" id="PF13469">
    <property type="entry name" value="Sulfotransfer_3"/>
    <property type="match status" value="1"/>
</dbReference>
<dbReference type="Gene3D" id="3.40.50.300">
    <property type="entry name" value="P-loop containing nucleotide triphosphate hydrolases"/>
    <property type="match status" value="1"/>
</dbReference>
<name>A0A917BJZ5_9ACTN</name>
<feature type="compositionally biased region" description="Basic and acidic residues" evidence="1">
    <location>
        <begin position="66"/>
        <end position="76"/>
    </location>
</feature>
<dbReference type="EMBL" id="BMKQ01000001">
    <property type="protein sequence ID" value="GGF48369.1"/>
    <property type="molecule type" value="Genomic_DNA"/>
</dbReference>
<keyword evidence="3" id="KW-1185">Reference proteome</keyword>
<dbReference type="InterPro" id="IPR027417">
    <property type="entry name" value="P-loop_NTPase"/>
</dbReference>
<dbReference type="Proteomes" id="UP000649179">
    <property type="component" value="Unassembled WGS sequence"/>
</dbReference>
<evidence type="ECO:0000313" key="2">
    <source>
        <dbReference type="EMBL" id="GGF48369.1"/>
    </source>
</evidence>
<evidence type="ECO:0008006" key="4">
    <source>
        <dbReference type="Google" id="ProtNLM"/>
    </source>
</evidence>
<gene>
    <name evidence="2" type="ORF">GCM10011519_22970</name>
</gene>
<proteinExistence type="predicted"/>
<organism evidence="2 3">
    <name type="scientific">Marmoricola endophyticus</name>
    <dbReference type="NCBI Taxonomy" id="2040280"/>
    <lineage>
        <taxon>Bacteria</taxon>
        <taxon>Bacillati</taxon>
        <taxon>Actinomycetota</taxon>
        <taxon>Actinomycetes</taxon>
        <taxon>Propionibacteriales</taxon>
        <taxon>Nocardioidaceae</taxon>
        <taxon>Marmoricola</taxon>
    </lineage>
</organism>
<reference evidence="2" key="1">
    <citation type="journal article" date="2014" name="Int. J. Syst. Evol. Microbiol.">
        <title>Complete genome sequence of Corynebacterium casei LMG S-19264T (=DSM 44701T), isolated from a smear-ripened cheese.</title>
        <authorList>
            <consortium name="US DOE Joint Genome Institute (JGI-PGF)"/>
            <person name="Walter F."/>
            <person name="Albersmeier A."/>
            <person name="Kalinowski J."/>
            <person name="Ruckert C."/>
        </authorList>
    </citation>
    <scope>NUCLEOTIDE SEQUENCE</scope>
    <source>
        <strain evidence="2">CGMCC 1.16067</strain>
    </source>
</reference>